<dbReference type="Proteomes" id="UP000612808">
    <property type="component" value="Unassembled WGS sequence"/>
</dbReference>
<evidence type="ECO:0000313" key="3">
    <source>
        <dbReference type="Proteomes" id="UP000612808"/>
    </source>
</evidence>
<gene>
    <name evidence="2" type="ORF">Aru02nite_61720</name>
</gene>
<proteinExistence type="predicted"/>
<evidence type="ECO:0000313" key="2">
    <source>
        <dbReference type="EMBL" id="GID15283.1"/>
    </source>
</evidence>
<reference evidence="2" key="1">
    <citation type="submission" date="2021-01" db="EMBL/GenBank/DDBJ databases">
        <title>Whole genome shotgun sequence of Actinocatenispora rupis NBRC 107355.</title>
        <authorList>
            <person name="Komaki H."/>
            <person name="Tamura T."/>
        </authorList>
    </citation>
    <scope>NUCLEOTIDE SEQUENCE</scope>
    <source>
        <strain evidence="2">NBRC 107355</strain>
    </source>
</reference>
<dbReference type="EMBL" id="BOMB01000040">
    <property type="protein sequence ID" value="GID15283.1"/>
    <property type="molecule type" value="Genomic_DNA"/>
</dbReference>
<dbReference type="AlphaFoldDB" id="A0A8J3JG33"/>
<evidence type="ECO:0000256" key="1">
    <source>
        <dbReference type="SAM" id="MobiDB-lite"/>
    </source>
</evidence>
<feature type="compositionally biased region" description="Polar residues" evidence="1">
    <location>
        <begin position="88"/>
        <end position="99"/>
    </location>
</feature>
<name>A0A8J3JG33_9ACTN</name>
<sequence>MGGIDSRVDNGNRDSRAVADFLRLRNVQETQVPLRFPHGLRLCRTGRGDSREDTDGEYCRRPAYPSGVCCHACSVPRYSMTGGGPSGTDHTSSSSINQV</sequence>
<protein>
    <submittedName>
        <fullName evidence="2">Uncharacterized protein</fullName>
    </submittedName>
</protein>
<keyword evidence="3" id="KW-1185">Reference proteome</keyword>
<comment type="caution">
    <text evidence="2">The sequence shown here is derived from an EMBL/GenBank/DDBJ whole genome shotgun (WGS) entry which is preliminary data.</text>
</comment>
<accession>A0A8J3JG33</accession>
<feature type="region of interest" description="Disordered" evidence="1">
    <location>
        <begin position="80"/>
        <end position="99"/>
    </location>
</feature>
<organism evidence="2 3">
    <name type="scientific">Actinocatenispora rupis</name>
    <dbReference type="NCBI Taxonomy" id="519421"/>
    <lineage>
        <taxon>Bacteria</taxon>
        <taxon>Bacillati</taxon>
        <taxon>Actinomycetota</taxon>
        <taxon>Actinomycetes</taxon>
        <taxon>Micromonosporales</taxon>
        <taxon>Micromonosporaceae</taxon>
        <taxon>Actinocatenispora</taxon>
    </lineage>
</organism>